<gene>
    <name evidence="1" type="ORF">ECRASSUSDP1_LOCUS26883</name>
</gene>
<dbReference type="EMBL" id="CAMPGE010027715">
    <property type="protein sequence ID" value="CAI2385327.1"/>
    <property type="molecule type" value="Genomic_DNA"/>
</dbReference>
<organism evidence="1 2">
    <name type="scientific">Euplotes crassus</name>
    <dbReference type="NCBI Taxonomy" id="5936"/>
    <lineage>
        <taxon>Eukaryota</taxon>
        <taxon>Sar</taxon>
        <taxon>Alveolata</taxon>
        <taxon>Ciliophora</taxon>
        <taxon>Intramacronucleata</taxon>
        <taxon>Spirotrichea</taxon>
        <taxon>Hypotrichia</taxon>
        <taxon>Euplotida</taxon>
        <taxon>Euplotidae</taxon>
        <taxon>Moneuplotes</taxon>
    </lineage>
</organism>
<sequence length="82" mass="9805">MVLLFYFVAETVAMPIFLQKSDPTRHQLSSINGCIHYASDLFFLWIKSVFDLVTLNISEWGDNWRKVFYWTQDAFMECLFLR</sequence>
<reference evidence="1" key="1">
    <citation type="submission" date="2023-07" db="EMBL/GenBank/DDBJ databases">
        <authorList>
            <consortium name="AG Swart"/>
            <person name="Singh M."/>
            <person name="Singh A."/>
            <person name="Seah K."/>
            <person name="Emmerich C."/>
        </authorList>
    </citation>
    <scope>NUCLEOTIDE SEQUENCE</scope>
    <source>
        <strain evidence="1">DP1</strain>
    </source>
</reference>
<proteinExistence type="predicted"/>
<accession>A0AAD2D8Z3</accession>
<dbReference type="Proteomes" id="UP001295684">
    <property type="component" value="Unassembled WGS sequence"/>
</dbReference>
<name>A0AAD2D8Z3_EUPCR</name>
<dbReference type="AlphaFoldDB" id="A0AAD2D8Z3"/>
<protein>
    <submittedName>
        <fullName evidence="1">Uncharacterized protein</fullName>
    </submittedName>
</protein>
<comment type="caution">
    <text evidence="1">The sequence shown here is derived from an EMBL/GenBank/DDBJ whole genome shotgun (WGS) entry which is preliminary data.</text>
</comment>
<evidence type="ECO:0000313" key="2">
    <source>
        <dbReference type="Proteomes" id="UP001295684"/>
    </source>
</evidence>
<evidence type="ECO:0000313" key="1">
    <source>
        <dbReference type="EMBL" id="CAI2385327.1"/>
    </source>
</evidence>
<keyword evidence="2" id="KW-1185">Reference proteome</keyword>